<dbReference type="PANTHER" id="PTHR43629">
    <property type="entry name" value="PEPTIDYL-PROLYL CIS-TRANS ISOMERASE"/>
    <property type="match status" value="1"/>
</dbReference>
<dbReference type="InterPro" id="IPR001763">
    <property type="entry name" value="Rhodanese-like_dom"/>
</dbReference>
<dbReference type="InterPro" id="IPR052204">
    <property type="entry name" value="PpiC/parvulin_rotamase"/>
</dbReference>
<evidence type="ECO:0000259" key="1">
    <source>
        <dbReference type="PROSITE" id="PS50206"/>
    </source>
</evidence>
<dbReference type="SMART" id="SM00450">
    <property type="entry name" value="RHOD"/>
    <property type="match status" value="1"/>
</dbReference>
<dbReference type="STRING" id="1925591.BI308_04035"/>
<dbReference type="EMBL" id="MLAW01000004">
    <property type="protein sequence ID" value="OJJ26870.1"/>
    <property type="molecule type" value="Genomic_DNA"/>
</dbReference>
<dbReference type="AlphaFoldDB" id="A0A1L9QW15"/>
<dbReference type="Gene3D" id="3.40.250.10">
    <property type="entry name" value="Rhodanese-like domain"/>
    <property type="match status" value="1"/>
</dbReference>
<evidence type="ECO:0000313" key="2">
    <source>
        <dbReference type="EMBL" id="OJJ26870.1"/>
    </source>
</evidence>
<dbReference type="InterPro" id="IPR036873">
    <property type="entry name" value="Rhodanese-like_dom_sf"/>
</dbReference>
<accession>A0A1L9QW15</accession>
<dbReference type="PANTHER" id="PTHR43629:SF2">
    <property type="entry name" value="RHODANESE-LIKE_PPIC DOMAIN-CONTAINING PROTEIN 12, CHLOROPLASTIC"/>
    <property type="match status" value="1"/>
</dbReference>
<keyword evidence="3" id="KW-1185">Reference proteome</keyword>
<reference evidence="2" key="1">
    <citation type="submission" date="2016-10" db="EMBL/GenBank/DDBJ databases">
        <title>CRISPR-Cas defence system in Roseofilum reptotaenium: evidence of a bacteriophage-cyanobacterium arms race in the coral black band disease.</title>
        <authorList>
            <person name="Buerger P."/>
            <person name="Wood-Charlson E.M."/>
            <person name="Weynberg K.D."/>
            <person name="Willis B."/>
            <person name="Van Oppen M.J."/>
        </authorList>
    </citation>
    <scope>NUCLEOTIDE SEQUENCE [LARGE SCALE GENOMIC DNA]</scope>
    <source>
        <strain evidence="2">AO1-A</strain>
    </source>
</reference>
<organism evidence="2 3">
    <name type="scientific">Roseofilum reptotaenium AO1-A</name>
    <dbReference type="NCBI Taxonomy" id="1925591"/>
    <lineage>
        <taxon>Bacteria</taxon>
        <taxon>Bacillati</taxon>
        <taxon>Cyanobacteriota</taxon>
        <taxon>Cyanophyceae</taxon>
        <taxon>Desertifilales</taxon>
        <taxon>Desertifilaceae</taxon>
        <taxon>Roseofilum</taxon>
    </lineage>
</organism>
<name>A0A1L9QW15_9CYAN</name>
<sequence length="112" mass="13094">MMIEEFSVEKLANLSDEERANWQFIDVREPQEVDLAQIEGFEVLSLSQFREWSEAIHARFDKDKTTVVMCHHGMRSQQMCQWLMNQGFTDLKNLSGGIDAYSYLVDPSVPRY</sequence>
<dbReference type="Pfam" id="PF00581">
    <property type="entry name" value="Rhodanese"/>
    <property type="match status" value="1"/>
</dbReference>
<proteinExistence type="predicted"/>
<feature type="domain" description="Rhodanese" evidence="1">
    <location>
        <begin position="18"/>
        <end position="110"/>
    </location>
</feature>
<protein>
    <submittedName>
        <fullName evidence="2">Rhodanese-related sulfurtransferase</fullName>
    </submittedName>
</protein>
<dbReference type="Proteomes" id="UP000183940">
    <property type="component" value="Unassembled WGS sequence"/>
</dbReference>
<comment type="caution">
    <text evidence="2">The sequence shown here is derived from an EMBL/GenBank/DDBJ whole genome shotgun (WGS) entry which is preliminary data.</text>
</comment>
<dbReference type="PROSITE" id="PS50206">
    <property type="entry name" value="RHODANESE_3"/>
    <property type="match status" value="1"/>
</dbReference>
<gene>
    <name evidence="2" type="ORF">BI308_04035</name>
</gene>
<evidence type="ECO:0000313" key="3">
    <source>
        <dbReference type="Proteomes" id="UP000183940"/>
    </source>
</evidence>
<dbReference type="SUPFAM" id="SSF52821">
    <property type="entry name" value="Rhodanese/Cell cycle control phosphatase"/>
    <property type="match status" value="1"/>
</dbReference>
<dbReference type="GO" id="GO:0016740">
    <property type="term" value="F:transferase activity"/>
    <property type="evidence" value="ECO:0007669"/>
    <property type="project" value="UniProtKB-KW"/>
</dbReference>